<dbReference type="InterPro" id="IPR018108">
    <property type="entry name" value="MCP_transmembrane"/>
</dbReference>
<protein>
    <recommendedName>
        <fullName evidence="14">Mitochondrial carrier</fullName>
    </recommendedName>
</protein>
<comment type="subcellular location">
    <subcellularLocation>
        <location evidence="1">Mitochondrion membrane</location>
        <topology evidence="1">Multi-pass membrane protein</topology>
    </subcellularLocation>
</comment>
<reference evidence="12" key="1">
    <citation type="submission" date="2022-07" db="EMBL/GenBank/DDBJ databases">
        <title>Fungi with potential for degradation of polypropylene.</title>
        <authorList>
            <person name="Gostincar C."/>
        </authorList>
    </citation>
    <scope>NUCLEOTIDE SEQUENCE</scope>
    <source>
        <strain evidence="12">EXF-13308</strain>
    </source>
</reference>
<comment type="caution">
    <text evidence="12">The sequence shown here is derived from an EMBL/GenBank/DDBJ whole genome shotgun (WGS) entry which is preliminary data.</text>
</comment>
<dbReference type="GO" id="GO:0071913">
    <property type="term" value="F:citrate secondary active transmembrane transporter activity"/>
    <property type="evidence" value="ECO:0007669"/>
    <property type="project" value="TreeGrafter"/>
</dbReference>
<dbReference type="Pfam" id="PF00153">
    <property type="entry name" value="Mito_carr"/>
    <property type="match status" value="3"/>
</dbReference>
<keyword evidence="5" id="KW-0677">Repeat</keyword>
<evidence type="ECO:0000256" key="10">
    <source>
        <dbReference type="PROSITE-ProRule" id="PRU00282"/>
    </source>
</evidence>
<dbReference type="GO" id="GO:0006843">
    <property type="term" value="P:mitochondrial citrate transmembrane transport"/>
    <property type="evidence" value="ECO:0007669"/>
    <property type="project" value="TreeGrafter"/>
</dbReference>
<evidence type="ECO:0000256" key="11">
    <source>
        <dbReference type="RuleBase" id="RU000488"/>
    </source>
</evidence>
<evidence type="ECO:0000256" key="4">
    <source>
        <dbReference type="ARBA" id="ARBA00022692"/>
    </source>
</evidence>
<dbReference type="PROSITE" id="PS50920">
    <property type="entry name" value="SOLCAR"/>
    <property type="match status" value="3"/>
</dbReference>
<feature type="repeat" description="Solcar" evidence="10">
    <location>
        <begin position="103"/>
        <end position="188"/>
    </location>
</feature>
<dbReference type="Proteomes" id="UP001174694">
    <property type="component" value="Unassembled WGS sequence"/>
</dbReference>
<dbReference type="AlphaFoldDB" id="A0AA38VSZ5"/>
<dbReference type="SUPFAM" id="SSF103506">
    <property type="entry name" value="Mitochondrial carrier"/>
    <property type="match status" value="1"/>
</dbReference>
<dbReference type="PANTHER" id="PTHR45788">
    <property type="entry name" value="SUCCINATE/FUMARATE MITOCHONDRIAL TRANSPORTER-RELATED"/>
    <property type="match status" value="1"/>
</dbReference>
<dbReference type="InterPro" id="IPR023395">
    <property type="entry name" value="MCP_dom_sf"/>
</dbReference>
<evidence type="ECO:0000256" key="1">
    <source>
        <dbReference type="ARBA" id="ARBA00004225"/>
    </source>
</evidence>
<evidence type="ECO:0000256" key="9">
    <source>
        <dbReference type="ARBA" id="ARBA00023136"/>
    </source>
</evidence>
<keyword evidence="7" id="KW-1133">Transmembrane helix</keyword>
<keyword evidence="4 10" id="KW-0812">Transmembrane</keyword>
<keyword evidence="3 11" id="KW-0813">Transport</keyword>
<feature type="repeat" description="Solcar" evidence="10">
    <location>
        <begin position="198"/>
        <end position="284"/>
    </location>
</feature>
<evidence type="ECO:0000256" key="3">
    <source>
        <dbReference type="ARBA" id="ARBA00022448"/>
    </source>
</evidence>
<dbReference type="InterPro" id="IPR049563">
    <property type="entry name" value="TXTP-like"/>
</dbReference>
<evidence type="ECO:0000256" key="8">
    <source>
        <dbReference type="ARBA" id="ARBA00023128"/>
    </source>
</evidence>
<feature type="repeat" description="Solcar" evidence="10">
    <location>
        <begin position="7"/>
        <end position="90"/>
    </location>
</feature>
<sequence length="302" mass="32210">MGRSSTPTPLQSILAGVAAGGVESLVTYPTEYIKTRKQLLRTPVPALRILVDAVRQSGPGVLYTGAGAFCLSNACKSGVRFFTFDAVRTRLPGDPGTGKPTKAANMLAGIAAGVAESVTVVTPGENIKTKIVEDGAGRRQFRSTSHAIRTIVRDRGLAGLFRGVVPVTMKQGSNALVRFTSYNAMLDVLEPALEQAGRKGLAPAFAGAAAGVVTVYATMPFDVIKTRMQRLETSPAQRGTWHCFVATVRESGIAGLWKGTTPRLARLTVSGALSFSIYENMLELLRRTEKKRHSLTSATMLE</sequence>
<dbReference type="PANTHER" id="PTHR45788:SF4">
    <property type="entry name" value="TRICARBOXYLATE TRANSPORT PROTEIN, MITOCHONDRIAL"/>
    <property type="match status" value="1"/>
</dbReference>
<dbReference type="EMBL" id="JANBVO010000008">
    <property type="protein sequence ID" value="KAJ9150257.1"/>
    <property type="molecule type" value="Genomic_DNA"/>
</dbReference>
<evidence type="ECO:0000256" key="7">
    <source>
        <dbReference type="ARBA" id="ARBA00022989"/>
    </source>
</evidence>
<keyword evidence="8" id="KW-0496">Mitochondrion</keyword>
<evidence type="ECO:0000313" key="12">
    <source>
        <dbReference type="EMBL" id="KAJ9150257.1"/>
    </source>
</evidence>
<keyword evidence="6" id="KW-0999">Mitochondrion inner membrane</keyword>
<proteinExistence type="inferred from homology"/>
<name>A0AA38VSZ5_9PEZI</name>
<dbReference type="Gene3D" id="1.50.40.10">
    <property type="entry name" value="Mitochondrial carrier domain"/>
    <property type="match status" value="1"/>
</dbReference>
<evidence type="ECO:0000256" key="6">
    <source>
        <dbReference type="ARBA" id="ARBA00022792"/>
    </source>
</evidence>
<evidence type="ECO:0008006" key="14">
    <source>
        <dbReference type="Google" id="ProtNLM"/>
    </source>
</evidence>
<keyword evidence="9 10" id="KW-0472">Membrane</keyword>
<comment type="similarity">
    <text evidence="2 11">Belongs to the mitochondrial carrier (TC 2.A.29) family.</text>
</comment>
<keyword evidence="13" id="KW-1185">Reference proteome</keyword>
<evidence type="ECO:0000256" key="5">
    <source>
        <dbReference type="ARBA" id="ARBA00022737"/>
    </source>
</evidence>
<evidence type="ECO:0000256" key="2">
    <source>
        <dbReference type="ARBA" id="ARBA00006375"/>
    </source>
</evidence>
<dbReference type="GO" id="GO:0031966">
    <property type="term" value="C:mitochondrial membrane"/>
    <property type="evidence" value="ECO:0007669"/>
    <property type="project" value="UniProtKB-SubCell"/>
</dbReference>
<evidence type="ECO:0000313" key="13">
    <source>
        <dbReference type="Proteomes" id="UP001174694"/>
    </source>
</evidence>
<gene>
    <name evidence="12" type="ORF">NKR23_g3671</name>
</gene>
<organism evidence="12 13">
    <name type="scientific">Pleurostoma richardsiae</name>
    <dbReference type="NCBI Taxonomy" id="41990"/>
    <lineage>
        <taxon>Eukaryota</taxon>
        <taxon>Fungi</taxon>
        <taxon>Dikarya</taxon>
        <taxon>Ascomycota</taxon>
        <taxon>Pezizomycotina</taxon>
        <taxon>Sordariomycetes</taxon>
        <taxon>Sordariomycetidae</taxon>
        <taxon>Calosphaeriales</taxon>
        <taxon>Pleurostomataceae</taxon>
        <taxon>Pleurostoma</taxon>
    </lineage>
</organism>
<accession>A0AA38VSZ5</accession>